<dbReference type="GO" id="GO:0043565">
    <property type="term" value="F:sequence-specific DNA binding"/>
    <property type="evidence" value="ECO:0007669"/>
    <property type="project" value="TreeGrafter"/>
</dbReference>
<keyword evidence="3" id="KW-0238">DNA-binding</keyword>
<dbReference type="InterPro" id="IPR058163">
    <property type="entry name" value="LysR-type_TF_proteobact-type"/>
</dbReference>
<dbReference type="GO" id="GO:0003700">
    <property type="term" value="F:DNA-binding transcription factor activity"/>
    <property type="evidence" value="ECO:0007669"/>
    <property type="project" value="InterPro"/>
</dbReference>
<gene>
    <name evidence="6" type="ORF">EKG38_16440</name>
</gene>
<dbReference type="InterPro" id="IPR005119">
    <property type="entry name" value="LysR_subst-bd"/>
</dbReference>
<dbReference type="EMBL" id="RXNU01000009">
    <property type="protein sequence ID" value="RTR37876.1"/>
    <property type="molecule type" value="Genomic_DNA"/>
</dbReference>
<comment type="similarity">
    <text evidence="1">Belongs to the LysR transcriptional regulatory family.</text>
</comment>
<dbReference type="Proteomes" id="UP000267448">
    <property type="component" value="Unassembled WGS sequence"/>
</dbReference>
<evidence type="ECO:0000256" key="3">
    <source>
        <dbReference type="ARBA" id="ARBA00023125"/>
    </source>
</evidence>
<dbReference type="PROSITE" id="PS50931">
    <property type="entry name" value="HTH_LYSR"/>
    <property type="match status" value="1"/>
</dbReference>
<dbReference type="InterPro" id="IPR036388">
    <property type="entry name" value="WH-like_DNA-bd_sf"/>
</dbReference>
<evidence type="ECO:0000313" key="7">
    <source>
        <dbReference type="Proteomes" id="UP000267448"/>
    </source>
</evidence>
<dbReference type="SUPFAM" id="SSF53850">
    <property type="entry name" value="Periplasmic binding protein-like II"/>
    <property type="match status" value="1"/>
</dbReference>
<evidence type="ECO:0000256" key="4">
    <source>
        <dbReference type="ARBA" id="ARBA00023163"/>
    </source>
</evidence>
<protein>
    <submittedName>
        <fullName evidence="6">LysR family transcriptional regulator</fullName>
    </submittedName>
</protein>
<dbReference type="FunFam" id="1.10.10.10:FF:000001">
    <property type="entry name" value="LysR family transcriptional regulator"/>
    <property type="match status" value="1"/>
</dbReference>
<evidence type="ECO:0000256" key="1">
    <source>
        <dbReference type="ARBA" id="ARBA00009437"/>
    </source>
</evidence>
<evidence type="ECO:0000313" key="6">
    <source>
        <dbReference type="EMBL" id="RTR37876.1"/>
    </source>
</evidence>
<evidence type="ECO:0000256" key="2">
    <source>
        <dbReference type="ARBA" id="ARBA00023015"/>
    </source>
</evidence>
<name>A0A431WQR2_9GAMM</name>
<dbReference type="RefSeq" id="WP_126521313.1">
    <property type="nucleotide sequence ID" value="NZ_RXNU01000009.1"/>
</dbReference>
<organism evidence="6 7">
    <name type="scientific">Shewanella canadensis</name>
    <dbReference type="NCBI Taxonomy" id="271096"/>
    <lineage>
        <taxon>Bacteria</taxon>
        <taxon>Pseudomonadati</taxon>
        <taxon>Pseudomonadota</taxon>
        <taxon>Gammaproteobacteria</taxon>
        <taxon>Alteromonadales</taxon>
        <taxon>Shewanellaceae</taxon>
        <taxon>Shewanella</taxon>
    </lineage>
</organism>
<dbReference type="AlphaFoldDB" id="A0A431WQR2"/>
<dbReference type="Gene3D" id="1.10.10.10">
    <property type="entry name" value="Winged helix-like DNA-binding domain superfamily/Winged helix DNA-binding domain"/>
    <property type="match status" value="1"/>
</dbReference>
<dbReference type="GO" id="GO:0006351">
    <property type="term" value="P:DNA-templated transcription"/>
    <property type="evidence" value="ECO:0007669"/>
    <property type="project" value="TreeGrafter"/>
</dbReference>
<comment type="caution">
    <text evidence="6">The sequence shown here is derived from an EMBL/GenBank/DDBJ whole genome shotgun (WGS) entry which is preliminary data.</text>
</comment>
<dbReference type="OrthoDB" id="9786526at2"/>
<accession>A0A431WQR2</accession>
<keyword evidence="2" id="KW-0805">Transcription regulation</keyword>
<dbReference type="Pfam" id="PF00126">
    <property type="entry name" value="HTH_1"/>
    <property type="match status" value="1"/>
</dbReference>
<dbReference type="InterPro" id="IPR000847">
    <property type="entry name" value="LysR_HTH_N"/>
</dbReference>
<keyword evidence="4" id="KW-0804">Transcription</keyword>
<dbReference type="PANTHER" id="PTHR30537">
    <property type="entry name" value="HTH-TYPE TRANSCRIPTIONAL REGULATOR"/>
    <property type="match status" value="1"/>
</dbReference>
<feature type="domain" description="HTH lysR-type" evidence="5">
    <location>
        <begin position="1"/>
        <end position="58"/>
    </location>
</feature>
<dbReference type="CDD" id="cd08422">
    <property type="entry name" value="PBP2_CrgA_like"/>
    <property type="match status" value="1"/>
</dbReference>
<dbReference type="SUPFAM" id="SSF46785">
    <property type="entry name" value="Winged helix' DNA-binding domain"/>
    <property type="match status" value="1"/>
</dbReference>
<dbReference type="Gene3D" id="3.40.190.290">
    <property type="match status" value="1"/>
</dbReference>
<dbReference type="Pfam" id="PF03466">
    <property type="entry name" value="LysR_substrate"/>
    <property type="match status" value="1"/>
</dbReference>
<reference evidence="6 7" key="1">
    <citation type="submission" date="2018-12" db="EMBL/GenBank/DDBJ databases">
        <authorList>
            <person name="Yu L."/>
        </authorList>
    </citation>
    <scope>NUCLEOTIDE SEQUENCE [LARGE SCALE GENOMIC DNA]</scope>
    <source>
        <strain evidence="6 7">HAW-EB2</strain>
    </source>
</reference>
<evidence type="ECO:0000259" key="5">
    <source>
        <dbReference type="PROSITE" id="PS50931"/>
    </source>
</evidence>
<proteinExistence type="inferred from homology"/>
<dbReference type="InterPro" id="IPR036390">
    <property type="entry name" value="WH_DNA-bd_sf"/>
</dbReference>
<dbReference type="PANTHER" id="PTHR30537:SF5">
    <property type="entry name" value="HTH-TYPE TRANSCRIPTIONAL ACTIVATOR TTDR-RELATED"/>
    <property type="match status" value="1"/>
</dbReference>
<sequence>MKTEDLALFNQVVEYQSQSAAARALGIPVSTISRNICHLEEHLGTRLLDRTTRTLALTEAGIELLERSKNILAEVEALELSVGQLQLKPEGAVTIAAPLDFINLACSDALNNFHQRHPKLRMKFISYQSRQNPMDVKADLVLFVCHGNPPDSSFIGHKLTSIKRSFIASPDFIVKNPYLTHPSQLGDYPCLLSAKGAQPANIWLWSEQQQSHSVEVDGPLESETNELCITAAVNGAGVAWVPPAMCQKYLNEGRLQQVFGDKFTCDVDIWGLYSSRHYLPHRVRLVLEFFQQELSQMQ</sequence>
<keyword evidence="7" id="KW-1185">Reference proteome</keyword>